<dbReference type="InterPro" id="IPR019775">
    <property type="entry name" value="WD40_repeat_CS"/>
</dbReference>
<feature type="region of interest" description="Disordered" evidence="13">
    <location>
        <begin position="843"/>
        <end position="908"/>
    </location>
</feature>
<dbReference type="GO" id="GO:0007029">
    <property type="term" value="P:endoplasmic reticulum organization"/>
    <property type="evidence" value="ECO:0007669"/>
    <property type="project" value="TreeGrafter"/>
</dbReference>
<dbReference type="Pfam" id="PF00400">
    <property type="entry name" value="WD40"/>
    <property type="match status" value="1"/>
</dbReference>
<keyword evidence="6 12" id="KW-0853">WD repeat</keyword>
<comment type="similarity">
    <text evidence="2">Belongs to the WD repeat SEC31 family.</text>
</comment>
<keyword evidence="10" id="KW-0653">Protein transport</keyword>
<keyword evidence="9" id="KW-0931">ER-Golgi transport</keyword>
<evidence type="ECO:0000313" key="15">
    <source>
        <dbReference type="EMBL" id="KAJ2802897.1"/>
    </source>
</evidence>
<feature type="region of interest" description="Disordered" evidence="13">
    <location>
        <begin position="488"/>
        <end position="534"/>
    </location>
</feature>
<keyword evidence="7" id="KW-0677">Repeat</keyword>
<evidence type="ECO:0000256" key="13">
    <source>
        <dbReference type="SAM" id="MobiDB-lite"/>
    </source>
</evidence>
<comment type="subcellular location">
    <subcellularLocation>
        <location evidence="1">Endoplasmic reticulum</location>
    </subcellularLocation>
</comment>
<feature type="domain" description="Sec16 Sec23-binding" evidence="14">
    <location>
        <begin position="611"/>
        <end position="826"/>
    </location>
</feature>
<dbReference type="InterPro" id="IPR024298">
    <property type="entry name" value="Sec16_Sec23-bd"/>
</dbReference>
<evidence type="ECO:0000256" key="12">
    <source>
        <dbReference type="PROSITE-ProRule" id="PRU00221"/>
    </source>
</evidence>
<dbReference type="PROSITE" id="PS00678">
    <property type="entry name" value="WD_REPEATS_1"/>
    <property type="match status" value="1"/>
</dbReference>
<organism evidence="15 16">
    <name type="scientific">Coemansia guatemalensis</name>
    <dbReference type="NCBI Taxonomy" id="2761395"/>
    <lineage>
        <taxon>Eukaryota</taxon>
        <taxon>Fungi</taxon>
        <taxon>Fungi incertae sedis</taxon>
        <taxon>Zoopagomycota</taxon>
        <taxon>Kickxellomycotina</taxon>
        <taxon>Kickxellomycetes</taxon>
        <taxon>Kickxellales</taxon>
        <taxon>Kickxellaceae</taxon>
        <taxon>Coemansia</taxon>
    </lineage>
</organism>
<dbReference type="PROSITE" id="PS50082">
    <property type="entry name" value="WD_REPEATS_2"/>
    <property type="match status" value="2"/>
</dbReference>
<keyword evidence="8" id="KW-0256">Endoplasmic reticulum</keyword>
<evidence type="ECO:0000256" key="7">
    <source>
        <dbReference type="ARBA" id="ARBA00022737"/>
    </source>
</evidence>
<dbReference type="InterPro" id="IPR040251">
    <property type="entry name" value="SEC31-like"/>
</dbReference>
<feature type="compositionally biased region" description="Low complexity" evidence="13">
    <location>
        <begin position="1064"/>
        <end position="1099"/>
    </location>
</feature>
<feature type="region of interest" description="Disordered" evidence="13">
    <location>
        <begin position="915"/>
        <end position="934"/>
    </location>
</feature>
<feature type="compositionally biased region" description="Low complexity" evidence="13">
    <location>
        <begin position="916"/>
        <end position="934"/>
    </location>
</feature>
<evidence type="ECO:0000256" key="3">
    <source>
        <dbReference type="ARBA" id="ARBA00013507"/>
    </source>
</evidence>
<evidence type="ECO:0000256" key="6">
    <source>
        <dbReference type="ARBA" id="ARBA00022574"/>
    </source>
</evidence>
<dbReference type="GO" id="GO:0070971">
    <property type="term" value="C:endoplasmic reticulum exit site"/>
    <property type="evidence" value="ECO:0007669"/>
    <property type="project" value="TreeGrafter"/>
</dbReference>
<dbReference type="PANTHER" id="PTHR13923:SF11">
    <property type="entry name" value="SECRETORY 31, ISOFORM D"/>
    <property type="match status" value="1"/>
</dbReference>
<dbReference type="AlphaFoldDB" id="A0A9W8LSZ1"/>
<feature type="compositionally biased region" description="Low complexity" evidence="13">
    <location>
        <begin position="1024"/>
        <end position="1039"/>
    </location>
</feature>
<dbReference type="InterPro" id="IPR001680">
    <property type="entry name" value="WD40_rpt"/>
</dbReference>
<dbReference type="SUPFAM" id="SSF50978">
    <property type="entry name" value="WD40 repeat-like"/>
    <property type="match status" value="1"/>
</dbReference>
<proteinExistence type="inferred from homology"/>
<evidence type="ECO:0000256" key="4">
    <source>
        <dbReference type="ARBA" id="ARBA00021236"/>
    </source>
</evidence>
<dbReference type="GO" id="GO:0090110">
    <property type="term" value="P:COPII-coated vesicle cargo loading"/>
    <property type="evidence" value="ECO:0007669"/>
    <property type="project" value="TreeGrafter"/>
</dbReference>
<dbReference type="Gene3D" id="1.25.40.1030">
    <property type="match status" value="1"/>
</dbReference>
<gene>
    <name evidence="15" type="primary">SEC31</name>
    <name evidence="15" type="ORF">H4R20_003099</name>
</gene>
<feature type="repeat" description="WD" evidence="12">
    <location>
        <begin position="117"/>
        <end position="151"/>
    </location>
</feature>
<evidence type="ECO:0000313" key="16">
    <source>
        <dbReference type="Proteomes" id="UP001140094"/>
    </source>
</evidence>
<keyword evidence="5" id="KW-0813">Transport</keyword>
<dbReference type="SMART" id="SM00320">
    <property type="entry name" value="WD40"/>
    <property type="match status" value="5"/>
</dbReference>
<dbReference type="InterPro" id="IPR015943">
    <property type="entry name" value="WD40/YVTN_repeat-like_dom_sf"/>
</dbReference>
<evidence type="ECO:0000256" key="1">
    <source>
        <dbReference type="ARBA" id="ARBA00004240"/>
    </source>
</evidence>
<sequence>MGYQYIERTAVPAWGPQQSETLVATGTVAGAMDATFSNTSELEIFKLPTEDGEGPLSAVGKVEATGRFQRLAWSRTQDAEGMGVIAGGLENGDVSFWDASKIIKGSDAAETATLHTSSAHTGAVCGLEFNPQQQSLVATGATNGEVFVWDIVSEFKSHAAGTRSQRIDSVTDLAWNNQVQHILATASNTGAVVVWDLRQHREVMALNSPGTLGAGSVGRPGASAVVWNPASATQLVSASADDNSPAIQFWDLRNANAPARTLNGHQRGVLSLSWCRKDAGLLLSSAKDCRSICWNPATAEIVGELPSAANWVYDVQWNQANPNLLSAASFDGRVGLYELCRKPAAQEEAAAAAPADPFAAQPAAASLALARPPQWLARPCGARFAHGGKLVHFGSQGGAGHPAPVSITALVSEPELAEQARQLESLLQNDRAADLCRQRLEQCAGSDQERSWQVLNILFEPDARDKLIRFLGFDREAVRQRIEELLASRQSSEASVEADVVPDAPQSPEEQPETVEGAGSVAEDNQDAPADDLFSGTASADAEAEEFFSKSPVAAPESTAATIGTTEAADSAAPSVTADVRALQVAFSGEFHLYDKAKDVAAEDSDGLVTRAVLLGDIESAVSLCIEQQRFADALILATCGSAELATRAQQAYFAKRAEQASYVRLLHGIVTGDLQDIVNNADISEWDECLALLCTYAQGDQFSTLCEALGRRLEAAQQLSNAVICYLASGNLDKVAAIWIVDERATLDCAKRVQSLHNLVEKVSVFRKAVQFIDPAAADVAAEEHPVFPLAPLYDVYIEYAQFLLSQGLVDVAACYLERVPSSYRRFLPTGEDMLATLRNRLDPNADTPWTPAPVSADGAQQQQQVPQQQQRQVPQQQQQVPQQQQQQYGGVYGGYPTTNMPAAQQYSSRSSSIYPTASVPSASYPAASSGYPAAASAPYAGMAQGYPAQNSMFPPPPQPLNPASIPTGRTPPPRRDEGAWNDPPPMVKPPPKRSAQNQGSAKPAAIVSPFPQGRDTPPPASVAPFSAARSPLHQQQQQPPPPRAGFVPSSKPMPPPPPPPAAAAAGMAFPNAQHAPPQPQAQPFQTNQPPQFSQQQPPFQPQQPGFIPPSAGPAPTMAPQSTRGHVVSATGGSGAAAQPRTATPVSAKKALSPEQTSKYPPGDRSHLPAEWKPLVASLSGHLEQARKFAAPAQKRMVDDAGRRLDALFDLMNCDSVQMKDKLVPVFGQLVSALDSRQYPLALQSQAELMSINSEITTNLVGVKHLINVLKTLPM</sequence>
<dbReference type="PROSITE" id="PS50294">
    <property type="entry name" value="WD_REPEATS_REGION"/>
    <property type="match status" value="1"/>
</dbReference>
<evidence type="ECO:0000256" key="11">
    <source>
        <dbReference type="ARBA" id="ARBA00025471"/>
    </source>
</evidence>
<dbReference type="GO" id="GO:0005198">
    <property type="term" value="F:structural molecule activity"/>
    <property type="evidence" value="ECO:0007669"/>
    <property type="project" value="TreeGrafter"/>
</dbReference>
<evidence type="ECO:0000256" key="2">
    <source>
        <dbReference type="ARBA" id="ARBA00009358"/>
    </source>
</evidence>
<feature type="repeat" description="WD" evidence="12">
    <location>
        <begin position="163"/>
        <end position="205"/>
    </location>
</feature>
<dbReference type="Proteomes" id="UP001140094">
    <property type="component" value="Unassembled WGS sequence"/>
</dbReference>
<feature type="region of interest" description="Disordered" evidence="13">
    <location>
        <begin position="950"/>
        <end position="1170"/>
    </location>
</feature>
<comment type="caution">
    <text evidence="15">The sequence shown here is derived from an EMBL/GenBank/DDBJ whole genome shotgun (WGS) entry which is preliminary data.</text>
</comment>
<comment type="function">
    <text evidence="11">Component of the coat protein complex II (COPII) which promotes the formation of transport vesicles from the endoplasmic reticulum (ER). The coat has two main functions, the physical deformation of the endoplasmic reticulum membrane into vesicles and the selection of cargo molecules.</text>
</comment>
<reference evidence="15" key="1">
    <citation type="submission" date="2022-07" db="EMBL/GenBank/DDBJ databases">
        <title>Phylogenomic reconstructions and comparative analyses of Kickxellomycotina fungi.</title>
        <authorList>
            <person name="Reynolds N.K."/>
            <person name="Stajich J.E."/>
            <person name="Barry K."/>
            <person name="Grigoriev I.V."/>
            <person name="Crous P."/>
            <person name="Smith M.E."/>
        </authorList>
    </citation>
    <scope>NUCLEOTIDE SEQUENCE</scope>
    <source>
        <strain evidence="15">NRRL 1565</strain>
    </source>
</reference>
<evidence type="ECO:0000256" key="10">
    <source>
        <dbReference type="ARBA" id="ARBA00022927"/>
    </source>
</evidence>
<dbReference type="Gene3D" id="1.20.940.10">
    <property type="entry name" value="Functional domain of the splicing factor Prp18"/>
    <property type="match status" value="1"/>
</dbReference>
<evidence type="ECO:0000259" key="14">
    <source>
        <dbReference type="Pfam" id="PF12931"/>
    </source>
</evidence>
<name>A0A9W8LSZ1_9FUNG</name>
<evidence type="ECO:0000256" key="8">
    <source>
        <dbReference type="ARBA" id="ARBA00022824"/>
    </source>
</evidence>
<feature type="compositionally biased region" description="Low complexity" evidence="13">
    <location>
        <begin position="862"/>
        <end position="889"/>
    </location>
</feature>
<dbReference type="GO" id="GO:0015031">
    <property type="term" value="P:protein transport"/>
    <property type="evidence" value="ECO:0007669"/>
    <property type="project" value="UniProtKB-KW"/>
</dbReference>
<dbReference type="EMBL" id="JANBUO010000596">
    <property type="protein sequence ID" value="KAJ2802897.1"/>
    <property type="molecule type" value="Genomic_DNA"/>
</dbReference>
<dbReference type="InterPro" id="IPR036322">
    <property type="entry name" value="WD40_repeat_dom_sf"/>
</dbReference>
<feature type="compositionally biased region" description="Polar residues" evidence="13">
    <location>
        <begin position="898"/>
        <end position="908"/>
    </location>
</feature>
<accession>A0A9W8LSZ1</accession>
<evidence type="ECO:0000256" key="5">
    <source>
        <dbReference type="ARBA" id="ARBA00022448"/>
    </source>
</evidence>
<protein>
    <recommendedName>
        <fullName evidence="4">Protein transport protein SEC31</fullName>
    </recommendedName>
    <alternativeName>
        <fullName evidence="3">Protein transport protein sec31</fullName>
    </alternativeName>
</protein>
<dbReference type="PANTHER" id="PTHR13923">
    <property type="entry name" value="SEC31-RELATED PROTEIN"/>
    <property type="match status" value="1"/>
</dbReference>
<evidence type="ECO:0000256" key="9">
    <source>
        <dbReference type="ARBA" id="ARBA00022892"/>
    </source>
</evidence>
<feature type="compositionally biased region" description="Pro residues" evidence="13">
    <location>
        <begin position="1100"/>
        <end position="1114"/>
    </location>
</feature>
<dbReference type="GO" id="GO:0030127">
    <property type="term" value="C:COPII vesicle coat"/>
    <property type="evidence" value="ECO:0007669"/>
    <property type="project" value="TreeGrafter"/>
</dbReference>
<dbReference type="Gene3D" id="2.130.10.10">
    <property type="entry name" value="YVTN repeat-like/Quinoprotein amine dehydrogenase"/>
    <property type="match status" value="1"/>
</dbReference>
<keyword evidence="16" id="KW-1185">Reference proteome</keyword>
<dbReference type="OrthoDB" id="542917at2759"/>
<feature type="compositionally biased region" description="Pro residues" evidence="13">
    <location>
        <begin position="1053"/>
        <end position="1063"/>
    </location>
</feature>
<dbReference type="Pfam" id="PF12931">
    <property type="entry name" value="TPR_Sec16"/>
    <property type="match status" value="1"/>
</dbReference>